<dbReference type="OrthoDB" id="2621084at2"/>
<gene>
    <name evidence="1" type="ORF">D3P09_02455</name>
</gene>
<name>A0A3A6PGE9_9BACL</name>
<dbReference type="RefSeq" id="WP_120106892.1">
    <property type="nucleotide sequence ID" value="NZ_QXQB01000001.1"/>
</dbReference>
<protein>
    <submittedName>
        <fullName evidence="1">Uncharacterized protein</fullName>
    </submittedName>
</protein>
<sequence length="88" mass="9422">MKEQLAVLNRWLEEAQEQGGTAAQDHLKAVARILGSHVAQVSSSDAMPEMLTSTIDEMGKGVSAGMLMHHGQAGRLAVQMFSMSRGGR</sequence>
<evidence type="ECO:0000313" key="2">
    <source>
        <dbReference type="Proteomes" id="UP000267798"/>
    </source>
</evidence>
<dbReference type="Proteomes" id="UP000267798">
    <property type="component" value="Unassembled WGS sequence"/>
</dbReference>
<dbReference type="AlphaFoldDB" id="A0A3A6PGE9"/>
<organism evidence="1 2">
    <name type="scientific">Paenibacillus pinisoli</name>
    <dbReference type="NCBI Taxonomy" id="1276110"/>
    <lineage>
        <taxon>Bacteria</taxon>
        <taxon>Bacillati</taxon>
        <taxon>Bacillota</taxon>
        <taxon>Bacilli</taxon>
        <taxon>Bacillales</taxon>
        <taxon>Paenibacillaceae</taxon>
        <taxon>Paenibacillus</taxon>
    </lineage>
</organism>
<comment type="caution">
    <text evidence="1">The sequence shown here is derived from an EMBL/GenBank/DDBJ whole genome shotgun (WGS) entry which is preliminary data.</text>
</comment>
<proteinExistence type="predicted"/>
<evidence type="ECO:0000313" key="1">
    <source>
        <dbReference type="EMBL" id="RJX40902.1"/>
    </source>
</evidence>
<keyword evidence="2" id="KW-1185">Reference proteome</keyword>
<dbReference type="EMBL" id="QXQB01000001">
    <property type="protein sequence ID" value="RJX40902.1"/>
    <property type="molecule type" value="Genomic_DNA"/>
</dbReference>
<reference evidence="1 2" key="1">
    <citation type="submission" date="2018-09" db="EMBL/GenBank/DDBJ databases">
        <title>Paenibacillus aracenensis nov. sp. isolated from a cave in southern Spain.</title>
        <authorList>
            <person name="Jurado V."/>
            <person name="Gutierrez-Patricio S."/>
            <person name="Gonzalez-Pimentel J.L."/>
            <person name="Miller A.Z."/>
            <person name="Laiz L."/>
            <person name="Saiz-Jimenez C."/>
        </authorList>
    </citation>
    <scope>NUCLEOTIDE SEQUENCE [LARGE SCALE GENOMIC DNA]</scope>
    <source>
        <strain evidence="1 2">JCM 19203</strain>
    </source>
</reference>
<accession>A0A3A6PGE9</accession>